<dbReference type="EMBL" id="BAABAV010000001">
    <property type="protein sequence ID" value="GAA4269325.1"/>
    <property type="molecule type" value="Genomic_DNA"/>
</dbReference>
<accession>A0ABP8EAR8</accession>
<reference evidence="3" key="1">
    <citation type="journal article" date="2019" name="Int. J. Syst. Evol. Microbiol.">
        <title>The Global Catalogue of Microorganisms (GCM) 10K type strain sequencing project: providing services to taxonomists for standard genome sequencing and annotation.</title>
        <authorList>
            <consortium name="The Broad Institute Genomics Platform"/>
            <consortium name="The Broad Institute Genome Sequencing Center for Infectious Disease"/>
            <person name="Wu L."/>
            <person name="Ma J."/>
        </authorList>
    </citation>
    <scope>NUCLEOTIDE SEQUENCE [LARGE SCALE GENOMIC DNA]</scope>
    <source>
        <strain evidence="3">JCM 17452</strain>
    </source>
</reference>
<dbReference type="SUPFAM" id="SSF56436">
    <property type="entry name" value="C-type lectin-like"/>
    <property type="match status" value="1"/>
</dbReference>
<dbReference type="Gene3D" id="2.20.110.10">
    <property type="entry name" value="Histone H3 K4-specific methyltransferase SET7/9 N-terminal domain"/>
    <property type="match status" value="1"/>
</dbReference>
<dbReference type="SUPFAM" id="SSF82185">
    <property type="entry name" value="Histone H3 K4-specific methyltransferase SET7/9 N-terminal domain"/>
    <property type="match status" value="3"/>
</dbReference>
<dbReference type="Pfam" id="PF00059">
    <property type="entry name" value="Lectin_C"/>
    <property type="match status" value="1"/>
</dbReference>
<evidence type="ECO:0000313" key="2">
    <source>
        <dbReference type="EMBL" id="GAA4269325.1"/>
    </source>
</evidence>
<dbReference type="InterPro" id="IPR011652">
    <property type="entry name" value="MORN_2"/>
</dbReference>
<evidence type="ECO:0000259" key="1">
    <source>
        <dbReference type="PROSITE" id="PS50041"/>
    </source>
</evidence>
<dbReference type="PROSITE" id="PS50041">
    <property type="entry name" value="C_TYPE_LECTIN_2"/>
    <property type="match status" value="1"/>
</dbReference>
<dbReference type="PANTHER" id="PTHR33706:SF1">
    <property type="entry name" value="TPR REPEAT PROTEIN"/>
    <property type="match status" value="1"/>
</dbReference>
<dbReference type="RefSeq" id="WP_139000764.1">
    <property type="nucleotide sequence ID" value="NZ_BAABAV010000001.1"/>
</dbReference>
<gene>
    <name evidence="2" type="ORF">GCM10022257_14260</name>
</gene>
<comment type="caution">
    <text evidence="2">The sequence shown here is derived from an EMBL/GenBank/DDBJ whole genome shotgun (WGS) entry which is preliminary data.</text>
</comment>
<dbReference type="SMART" id="SM00034">
    <property type="entry name" value="CLECT"/>
    <property type="match status" value="1"/>
</dbReference>
<keyword evidence="3" id="KW-1185">Reference proteome</keyword>
<feature type="domain" description="C-type lectin" evidence="1">
    <location>
        <begin position="666"/>
        <end position="783"/>
    </location>
</feature>
<name>A0ABP8EAR8_9FLAO</name>
<organism evidence="2 3">
    <name type="scientific">Hyunsoonleella aestuarii</name>
    <dbReference type="NCBI Taxonomy" id="912802"/>
    <lineage>
        <taxon>Bacteria</taxon>
        <taxon>Pseudomonadati</taxon>
        <taxon>Bacteroidota</taxon>
        <taxon>Flavobacteriia</taxon>
        <taxon>Flavobacteriales</taxon>
        <taxon>Flavobacteriaceae</taxon>
    </lineage>
</organism>
<dbReference type="InterPro" id="IPR016187">
    <property type="entry name" value="CTDL_fold"/>
</dbReference>
<dbReference type="Gene3D" id="3.90.930.1">
    <property type="match status" value="3"/>
</dbReference>
<protein>
    <recommendedName>
        <fullName evidence="1">C-type lectin domain-containing protein</fullName>
    </recommendedName>
</protein>
<dbReference type="Proteomes" id="UP001500027">
    <property type="component" value="Unassembled WGS sequence"/>
</dbReference>
<dbReference type="PANTHER" id="PTHR33706">
    <property type="entry name" value="MORN VARIANT REPEAT PROTEIN"/>
    <property type="match status" value="1"/>
</dbReference>
<evidence type="ECO:0000313" key="3">
    <source>
        <dbReference type="Proteomes" id="UP001500027"/>
    </source>
</evidence>
<dbReference type="Gene3D" id="3.10.100.10">
    <property type="entry name" value="Mannose-Binding Protein A, subunit A"/>
    <property type="match status" value="1"/>
</dbReference>
<dbReference type="CDD" id="cd00037">
    <property type="entry name" value="CLECT"/>
    <property type="match status" value="1"/>
</dbReference>
<dbReference type="InterPro" id="IPR001304">
    <property type="entry name" value="C-type_lectin-like"/>
</dbReference>
<proteinExistence type="predicted"/>
<dbReference type="Pfam" id="PF07661">
    <property type="entry name" value="MORN_2"/>
    <property type="match status" value="12"/>
</dbReference>
<dbReference type="InterPro" id="IPR016186">
    <property type="entry name" value="C-type_lectin-like/link_sf"/>
</dbReference>
<sequence>MNKLCMILIASNLVLNLSAQNKNALKTQSLYDSKISIPSSLTITNKYIWLPKLVSLPAVISYDVKFNDESGPFIPVYSYNKVKWGNNNPSPDALSWFLSPQNRNFTFRTGLFKSFPNVHRGENIKIEIGKLFNVTCVIHKSSAIYYVDGKPYAKAIYDEGAVPKEGYFGFAVWGIANIKVTNIKLVSPYSSHTEKSNFISSNLNKQANEFKVDGGNVQLQIYSNDEVMELNKLLYKKRDTTLITGKLIDYDIDEKIMMEVNYKEGEPDGVSRVWYENGQLQFETNIKEGEPDGVSRVWFENGQLEKEVNSKEGKQEGLFRQWHKNGQLKDEGNFKNNKQDGLGRMWYENGKLQAEQNYKDGIQEGILRKWYPNGQLQEEFNFKDDRQHGLARKWYENGQIKAKTNFLDGKQDGLLTDWYEDGQLKGKANFQNGKAEGISKVWYLNGQLARELNLIEGVKDGLFREWYENGFQKTEQPFKKGKPEGLCKEWYGNGQLKQEANIIQGVQDGLTREWYENGQQKIEQLFKKGKPEGLYREWYVNGQQKKEQLFREGKVNGVDREWFENGQMQKEMNFFESIPEGLYREWFENGQLKVKVLLKKGDPEGLSKEWYENGQLKREATFKDGKQEGVEKVWNTDGKLIKEALPQTTMCYVEGEIPTLINTFIYSGHKYQYMKMNVSWDIAEKLAEKEGGYLAVFETLEEMNYVTEASEKKATYWIGLSDSEKEGHWTWINGIALNKNMEGYLEKGNDLENRDYGHIMGRGGLLSRQISGRLPNGWKGQMCVSGYLVEFDSFD</sequence>